<evidence type="ECO:0000256" key="2">
    <source>
        <dbReference type="ARBA" id="ARBA00022759"/>
    </source>
</evidence>
<keyword evidence="2" id="KW-0255">Endonuclease</keyword>
<dbReference type="Gene3D" id="2.40.50.90">
    <property type="match status" value="1"/>
</dbReference>
<reference evidence="6" key="1">
    <citation type="journal article" date="2019" name="Int. J. Syst. Evol. Microbiol.">
        <title>The Global Catalogue of Microorganisms (GCM) 10K type strain sequencing project: providing services to taxonomists for standard genome sequencing and annotation.</title>
        <authorList>
            <consortium name="The Broad Institute Genomics Platform"/>
            <consortium name="The Broad Institute Genome Sequencing Center for Infectious Disease"/>
            <person name="Wu L."/>
            <person name="Ma J."/>
        </authorList>
    </citation>
    <scope>NUCLEOTIDE SEQUENCE [LARGE SCALE GENOMIC DNA]</scope>
    <source>
        <strain evidence="6">KCTC 22814</strain>
    </source>
</reference>
<keyword evidence="3" id="KW-0378">Hydrolase</keyword>
<evidence type="ECO:0000259" key="4">
    <source>
        <dbReference type="PROSITE" id="PS50830"/>
    </source>
</evidence>
<dbReference type="PANTHER" id="PTHR12302">
    <property type="entry name" value="EBNA2 BINDING PROTEIN P100"/>
    <property type="match status" value="1"/>
</dbReference>
<name>A0ABW6BMR3_9SPHI</name>
<evidence type="ECO:0000256" key="1">
    <source>
        <dbReference type="ARBA" id="ARBA00022722"/>
    </source>
</evidence>
<feature type="domain" description="TNase-like" evidence="4">
    <location>
        <begin position="21"/>
        <end position="149"/>
    </location>
</feature>
<dbReference type="Pfam" id="PF00565">
    <property type="entry name" value="SNase"/>
    <property type="match status" value="1"/>
</dbReference>
<dbReference type="InterPro" id="IPR002071">
    <property type="entry name" value="Thermonucl_AS"/>
</dbReference>
<dbReference type="InterPro" id="IPR035437">
    <property type="entry name" value="SNase_OB-fold_sf"/>
</dbReference>
<evidence type="ECO:0000313" key="6">
    <source>
        <dbReference type="Proteomes" id="UP001597525"/>
    </source>
</evidence>
<keyword evidence="6" id="KW-1185">Reference proteome</keyword>
<protein>
    <submittedName>
        <fullName evidence="5">Thermonuclease family protein</fullName>
    </submittedName>
</protein>
<dbReference type="SUPFAM" id="SSF50199">
    <property type="entry name" value="Staphylococcal nuclease"/>
    <property type="match status" value="1"/>
</dbReference>
<dbReference type="PROSITE" id="PS01284">
    <property type="entry name" value="TNASE_2"/>
    <property type="match status" value="1"/>
</dbReference>
<organism evidence="5 6">
    <name type="scientific">Sphingobacterium bambusae</name>
    <dbReference type="NCBI Taxonomy" id="662858"/>
    <lineage>
        <taxon>Bacteria</taxon>
        <taxon>Pseudomonadati</taxon>
        <taxon>Bacteroidota</taxon>
        <taxon>Sphingobacteriia</taxon>
        <taxon>Sphingobacteriales</taxon>
        <taxon>Sphingobacteriaceae</taxon>
        <taxon>Sphingobacterium</taxon>
    </lineage>
</organism>
<dbReference type="Proteomes" id="UP001597525">
    <property type="component" value="Unassembled WGS sequence"/>
</dbReference>
<accession>A0ABW6BMR3</accession>
<dbReference type="EMBL" id="JBHUPB010000015">
    <property type="protein sequence ID" value="MFD2969928.1"/>
    <property type="molecule type" value="Genomic_DNA"/>
</dbReference>
<keyword evidence="1" id="KW-0540">Nuclease</keyword>
<dbReference type="PANTHER" id="PTHR12302:SF3">
    <property type="entry name" value="SERINE_THREONINE-PROTEIN KINASE 31"/>
    <property type="match status" value="1"/>
</dbReference>
<dbReference type="PROSITE" id="PS50830">
    <property type="entry name" value="TNASE_3"/>
    <property type="match status" value="1"/>
</dbReference>
<gene>
    <name evidence="5" type="ORF">ACFS7Y_21240</name>
</gene>
<evidence type="ECO:0000256" key="3">
    <source>
        <dbReference type="ARBA" id="ARBA00022801"/>
    </source>
</evidence>
<dbReference type="RefSeq" id="WP_320183414.1">
    <property type="nucleotide sequence ID" value="NZ_CP138332.1"/>
</dbReference>
<evidence type="ECO:0000313" key="5">
    <source>
        <dbReference type="EMBL" id="MFD2969928.1"/>
    </source>
</evidence>
<dbReference type="SMART" id="SM00318">
    <property type="entry name" value="SNc"/>
    <property type="match status" value="1"/>
</dbReference>
<dbReference type="InterPro" id="IPR016071">
    <property type="entry name" value="Staphylococal_nuclease_OB-fold"/>
</dbReference>
<proteinExistence type="predicted"/>
<sequence length="154" mass="17550">MRWPAEREPEQTTSVAGGICKVTKVIDGDTFWVADGSEKYKVRFIGIDAPETRNSRWKQKGKLAAEAKAFVKNLTEGKSVRLELDVQHKDRYQRVLAYVYLADGTFLNAELLKAGYAVVDTYPPNVKYVELFTELQTEARKQEVGLWADREVAY</sequence>
<comment type="caution">
    <text evidence="5">The sequence shown here is derived from an EMBL/GenBank/DDBJ whole genome shotgun (WGS) entry which is preliminary data.</text>
</comment>